<sequence>MSSLSLFLRSILLVSLFSYRLSQTSPDFAIIELSLIIIYTCQAIVSGTYLKGKFKKKDLIFWLFFFEFVLTCIFLPSFFYVFPLLFFEWKIKGWKDFFIFLLVVLVGFWLVEPYTVVFIMGICVVAAYLSTLIDREEELKETSFTKIDQLRYVNRRFKSEQAQLVELQDEKVRNTLLEERKRLVGEIHDLLGHQLSSAVIQIGALEFLVEDLSLKESLRQVKEVLSSSMDNVRRVIHTERETALDLKHELSLLVADFEKAEIEFTFENQTSLSNQKAHSVVNIIREALTNINKHSNADKVILRFVELSDKWILLISDNGTIHSTSNQHGGIGLLTIEERVRNMAGTLHISQNQGFRIFITIPKN</sequence>
<keyword evidence="5" id="KW-0547">Nucleotide-binding</keyword>
<organism evidence="11 12">
    <name type="scientific">Facklamia lactis</name>
    <dbReference type="NCBI Taxonomy" id="2749967"/>
    <lineage>
        <taxon>Bacteria</taxon>
        <taxon>Bacillati</taxon>
        <taxon>Bacillota</taxon>
        <taxon>Bacilli</taxon>
        <taxon>Lactobacillales</taxon>
        <taxon>Aerococcaceae</taxon>
        <taxon>Facklamia</taxon>
    </lineage>
</organism>
<reference evidence="11 12" key="1">
    <citation type="submission" date="2020-07" db="EMBL/GenBank/DDBJ databases">
        <title>Facklamia lactis sp. nov., isolated from raw milk.</title>
        <authorList>
            <person name="Doll E.V."/>
            <person name="Huptas C."/>
            <person name="Staib L."/>
            <person name="Wenning M."/>
            <person name="Scherer S."/>
        </authorList>
    </citation>
    <scope>NUCLEOTIDE SEQUENCE [LARGE SCALE GENOMIC DNA]</scope>
    <source>
        <strain evidence="11 12">DSM 111018</strain>
    </source>
</reference>
<dbReference type="CDD" id="cd16917">
    <property type="entry name" value="HATPase_UhpB-NarQ-NarX-like"/>
    <property type="match status" value="1"/>
</dbReference>
<dbReference type="Gene3D" id="3.30.565.10">
    <property type="entry name" value="Histidine kinase-like ATPase, C-terminal domain"/>
    <property type="match status" value="1"/>
</dbReference>
<dbReference type="PANTHER" id="PTHR24421">
    <property type="entry name" value="NITRATE/NITRITE SENSOR PROTEIN NARX-RELATED"/>
    <property type="match status" value="1"/>
</dbReference>
<dbReference type="Pfam" id="PF07730">
    <property type="entry name" value="HisKA_3"/>
    <property type="match status" value="1"/>
</dbReference>
<dbReference type="InterPro" id="IPR050482">
    <property type="entry name" value="Sensor_HK_TwoCompSys"/>
</dbReference>
<keyword evidence="8" id="KW-0902">Two-component regulatory system</keyword>
<proteinExistence type="predicted"/>
<feature type="transmembrane region" description="Helical" evidence="9">
    <location>
        <begin position="28"/>
        <end position="50"/>
    </location>
</feature>
<keyword evidence="9" id="KW-0472">Membrane</keyword>
<dbReference type="EC" id="2.7.13.3" evidence="2"/>
<evidence type="ECO:0000256" key="9">
    <source>
        <dbReference type="SAM" id="Phobius"/>
    </source>
</evidence>
<dbReference type="InterPro" id="IPR036890">
    <property type="entry name" value="HATPase_C_sf"/>
</dbReference>
<dbReference type="Gene3D" id="1.20.5.1930">
    <property type="match status" value="1"/>
</dbReference>
<feature type="domain" description="Signal transduction histidine kinase subgroup 3 dimerisation and phosphoacceptor" evidence="10">
    <location>
        <begin position="179"/>
        <end position="243"/>
    </location>
</feature>
<evidence type="ECO:0000313" key="11">
    <source>
        <dbReference type="EMBL" id="MBG9986566.1"/>
    </source>
</evidence>
<keyword evidence="12" id="KW-1185">Reference proteome</keyword>
<name>A0ABS0LT91_9LACT</name>
<evidence type="ECO:0000313" key="12">
    <source>
        <dbReference type="Proteomes" id="UP000721415"/>
    </source>
</evidence>
<dbReference type="SUPFAM" id="SSF55874">
    <property type="entry name" value="ATPase domain of HSP90 chaperone/DNA topoisomerase II/histidine kinase"/>
    <property type="match status" value="1"/>
</dbReference>
<feature type="transmembrane region" description="Helical" evidence="9">
    <location>
        <begin position="97"/>
        <end position="130"/>
    </location>
</feature>
<keyword evidence="6" id="KW-0418">Kinase</keyword>
<keyword evidence="7" id="KW-0067">ATP-binding</keyword>
<evidence type="ECO:0000256" key="3">
    <source>
        <dbReference type="ARBA" id="ARBA00022553"/>
    </source>
</evidence>
<keyword evidence="3" id="KW-0597">Phosphoprotein</keyword>
<evidence type="ECO:0000256" key="8">
    <source>
        <dbReference type="ARBA" id="ARBA00023012"/>
    </source>
</evidence>
<accession>A0ABS0LT91</accession>
<feature type="transmembrane region" description="Helical" evidence="9">
    <location>
        <begin position="62"/>
        <end position="85"/>
    </location>
</feature>
<dbReference type="InterPro" id="IPR011712">
    <property type="entry name" value="Sig_transdc_His_kin_sub3_dim/P"/>
</dbReference>
<evidence type="ECO:0000256" key="1">
    <source>
        <dbReference type="ARBA" id="ARBA00000085"/>
    </source>
</evidence>
<comment type="catalytic activity">
    <reaction evidence="1">
        <text>ATP + protein L-histidine = ADP + protein N-phospho-L-histidine.</text>
        <dbReference type="EC" id="2.7.13.3"/>
    </reaction>
</comment>
<dbReference type="EMBL" id="JACBXQ010000003">
    <property type="protein sequence ID" value="MBG9986566.1"/>
    <property type="molecule type" value="Genomic_DNA"/>
</dbReference>
<protein>
    <recommendedName>
        <fullName evidence="2">histidine kinase</fullName>
        <ecNumber evidence="2">2.7.13.3</ecNumber>
    </recommendedName>
</protein>
<dbReference type="RefSeq" id="WP_197115477.1">
    <property type="nucleotide sequence ID" value="NZ_JACBXQ010000003.1"/>
</dbReference>
<gene>
    <name evidence="11" type="ORF">HZY91_06605</name>
</gene>
<keyword evidence="9" id="KW-1133">Transmembrane helix</keyword>
<keyword evidence="4" id="KW-0808">Transferase</keyword>
<evidence type="ECO:0000259" key="10">
    <source>
        <dbReference type="Pfam" id="PF07730"/>
    </source>
</evidence>
<keyword evidence="9" id="KW-0812">Transmembrane</keyword>
<evidence type="ECO:0000256" key="5">
    <source>
        <dbReference type="ARBA" id="ARBA00022741"/>
    </source>
</evidence>
<dbReference type="PANTHER" id="PTHR24421:SF10">
    <property type="entry name" value="NITRATE_NITRITE SENSOR PROTEIN NARQ"/>
    <property type="match status" value="1"/>
</dbReference>
<evidence type="ECO:0000256" key="4">
    <source>
        <dbReference type="ARBA" id="ARBA00022679"/>
    </source>
</evidence>
<dbReference type="Proteomes" id="UP000721415">
    <property type="component" value="Unassembled WGS sequence"/>
</dbReference>
<evidence type="ECO:0000256" key="6">
    <source>
        <dbReference type="ARBA" id="ARBA00022777"/>
    </source>
</evidence>
<evidence type="ECO:0000256" key="2">
    <source>
        <dbReference type="ARBA" id="ARBA00012438"/>
    </source>
</evidence>
<evidence type="ECO:0000256" key="7">
    <source>
        <dbReference type="ARBA" id="ARBA00022840"/>
    </source>
</evidence>
<comment type="caution">
    <text evidence="11">The sequence shown here is derived from an EMBL/GenBank/DDBJ whole genome shotgun (WGS) entry which is preliminary data.</text>
</comment>